<evidence type="ECO:0000313" key="1">
    <source>
        <dbReference type="EMBL" id="KAG0578785.1"/>
    </source>
</evidence>
<reference evidence="1" key="1">
    <citation type="submission" date="2020-06" db="EMBL/GenBank/DDBJ databases">
        <title>WGS assembly of Ceratodon purpureus strain R40.</title>
        <authorList>
            <person name="Carey S.B."/>
            <person name="Jenkins J."/>
            <person name="Shu S."/>
            <person name="Lovell J.T."/>
            <person name="Sreedasyam A."/>
            <person name="Maumus F."/>
            <person name="Tiley G.P."/>
            <person name="Fernandez-Pozo N."/>
            <person name="Barry K."/>
            <person name="Chen C."/>
            <person name="Wang M."/>
            <person name="Lipzen A."/>
            <person name="Daum C."/>
            <person name="Saski C.A."/>
            <person name="Payton A.C."/>
            <person name="Mcbreen J.C."/>
            <person name="Conrad R.E."/>
            <person name="Kollar L.M."/>
            <person name="Olsson S."/>
            <person name="Huttunen S."/>
            <person name="Landis J.B."/>
            <person name="Wickett N.J."/>
            <person name="Johnson M.G."/>
            <person name="Rensing S.A."/>
            <person name="Grimwood J."/>
            <person name="Schmutz J."/>
            <person name="Mcdaniel S.F."/>
        </authorList>
    </citation>
    <scope>NUCLEOTIDE SEQUENCE</scope>
    <source>
        <strain evidence="1">R40</strain>
    </source>
</reference>
<keyword evidence="2" id="KW-1185">Reference proteome</keyword>
<organism evidence="1 2">
    <name type="scientific">Ceratodon purpureus</name>
    <name type="common">Fire moss</name>
    <name type="synonym">Dicranum purpureum</name>
    <dbReference type="NCBI Taxonomy" id="3225"/>
    <lineage>
        <taxon>Eukaryota</taxon>
        <taxon>Viridiplantae</taxon>
        <taxon>Streptophyta</taxon>
        <taxon>Embryophyta</taxon>
        <taxon>Bryophyta</taxon>
        <taxon>Bryophytina</taxon>
        <taxon>Bryopsida</taxon>
        <taxon>Dicranidae</taxon>
        <taxon>Pseudoditrichales</taxon>
        <taxon>Ditrichaceae</taxon>
        <taxon>Ceratodon</taxon>
    </lineage>
</organism>
<accession>A0A8T0I724</accession>
<comment type="caution">
    <text evidence="1">The sequence shown here is derived from an EMBL/GenBank/DDBJ whole genome shotgun (WGS) entry which is preliminary data.</text>
</comment>
<dbReference type="Proteomes" id="UP000822688">
    <property type="component" value="Chromosome 4"/>
</dbReference>
<gene>
    <name evidence="1" type="ORF">KC19_4G049100</name>
</gene>
<proteinExistence type="predicted"/>
<sequence>MLGGSCGSVGGIIDIEVADAGAKQVCGVKVFPLLFKLSPSDLKGNEVEEKLEAVGRESDESSWSGGS</sequence>
<dbReference type="EMBL" id="CM026424">
    <property type="protein sequence ID" value="KAG0578785.1"/>
    <property type="molecule type" value="Genomic_DNA"/>
</dbReference>
<protein>
    <submittedName>
        <fullName evidence="1">Uncharacterized protein</fullName>
    </submittedName>
</protein>
<dbReference type="AlphaFoldDB" id="A0A8T0I724"/>
<evidence type="ECO:0000313" key="2">
    <source>
        <dbReference type="Proteomes" id="UP000822688"/>
    </source>
</evidence>
<name>A0A8T0I724_CERPU</name>